<evidence type="ECO:0000259" key="3">
    <source>
        <dbReference type="Pfam" id="PF00248"/>
    </source>
</evidence>
<dbReference type="Gene3D" id="3.20.20.100">
    <property type="entry name" value="NADP-dependent oxidoreductase domain"/>
    <property type="match status" value="1"/>
</dbReference>
<dbReference type="PANTHER" id="PTHR43625">
    <property type="entry name" value="AFLATOXIN B1 ALDEHYDE REDUCTASE"/>
    <property type="match status" value="1"/>
</dbReference>
<dbReference type="PANTHER" id="PTHR43625:SF40">
    <property type="entry name" value="ALDO-KETO REDUCTASE YAKC [NADP(+)]"/>
    <property type="match status" value="1"/>
</dbReference>
<evidence type="ECO:0000256" key="2">
    <source>
        <dbReference type="SAM" id="MobiDB-lite"/>
    </source>
</evidence>
<sequence length="313" mass="32893">MTSSTPHSETTATGAPRAGGAAPLAGRTVSRVGYGAMQLERLRTDRAAAVALLRRAVELGVDHIDTAGFYGEGFVNDVVREAIRPEDGVLVVSKVGAAADPGGRFRLRLAQRPEELRAGVEADLAGLGVEQLPLVNLRRAAIGPGLRATGEQAVGLDDQLAEMTALRDEGKIGRIGISNVGADELRRALPVGLACVQNAYSLVARDDEDMLRLCLSEGIAWVPYFPLGGAFPGLPKVTDEPAVLAAARTLDRTPSQIGLAWLLRHAPNILLIPGTADPAHLEANIAAGTIDLDPETLTTLDAVPSRPMELSMD</sequence>
<dbReference type="CDD" id="cd19088">
    <property type="entry name" value="AKR_AKR13B1"/>
    <property type="match status" value="1"/>
</dbReference>
<proteinExistence type="predicted"/>
<dbReference type="InterPro" id="IPR036812">
    <property type="entry name" value="NAD(P)_OxRdtase_dom_sf"/>
</dbReference>
<dbReference type="InterPro" id="IPR023210">
    <property type="entry name" value="NADP_OxRdtase_dom"/>
</dbReference>
<evidence type="ECO:0000313" key="5">
    <source>
        <dbReference type="Proteomes" id="UP001595824"/>
    </source>
</evidence>
<protein>
    <submittedName>
        <fullName evidence="4">Aldo/keto reductase</fullName>
    </submittedName>
</protein>
<evidence type="ECO:0000256" key="1">
    <source>
        <dbReference type="ARBA" id="ARBA00023002"/>
    </source>
</evidence>
<dbReference type="InterPro" id="IPR020471">
    <property type="entry name" value="AKR"/>
</dbReference>
<gene>
    <name evidence="4" type="ORF">ACFPC0_25360</name>
</gene>
<dbReference type="InterPro" id="IPR050791">
    <property type="entry name" value="Aldo-Keto_reductase"/>
</dbReference>
<keyword evidence="1" id="KW-0560">Oxidoreductase</keyword>
<organism evidence="4 5">
    <name type="scientific">Streptomyces andamanensis</name>
    <dbReference type="NCBI Taxonomy" id="1565035"/>
    <lineage>
        <taxon>Bacteria</taxon>
        <taxon>Bacillati</taxon>
        <taxon>Actinomycetota</taxon>
        <taxon>Actinomycetes</taxon>
        <taxon>Kitasatosporales</taxon>
        <taxon>Streptomycetaceae</taxon>
        <taxon>Streptomyces</taxon>
    </lineage>
</organism>
<evidence type="ECO:0000313" key="4">
    <source>
        <dbReference type="EMBL" id="MFC4331047.1"/>
    </source>
</evidence>
<name>A0ABV8TK87_9ACTN</name>
<feature type="compositionally biased region" description="Low complexity" evidence="2">
    <location>
        <begin position="10"/>
        <end position="23"/>
    </location>
</feature>
<feature type="region of interest" description="Disordered" evidence="2">
    <location>
        <begin position="1"/>
        <end position="23"/>
    </location>
</feature>
<accession>A0ABV8TK87</accession>
<dbReference type="Proteomes" id="UP001595824">
    <property type="component" value="Unassembled WGS sequence"/>
</dbReference>
<comment type="caution">
    <text evidence="4">The sequence shown here is derived from an EMBL/GenBank/DDBJ whole genome shotgun (WGS) entry which is preliminary data.</text>
</comment>
<dbReference type="Pfam" id="PF00248">
    <property type="entry name" value="Aldo_ket_red"/>
    <property type="match status" value="1"/>
</dbReference>
<dbReference type="EMBL" id="JBHSDP010000024">
    <property type="protein sequence ID" value="MFC4331047.1"/>
    <property type="molecule type" value="Genomic_DNA"/>
</dbReference>
<dbReference type="PRINTS" id="PR00069">
    <property type="entry name" value="ALDKETRDTASE"/>
</dbReference>
<feature type="domain" description="NADP-dependent oxidoreductase" evidence="3">
    <location>
        <begin position="32"/>
        <end position="303"/>
    </location>
</feature>
<dbReference type="SUPFAM" id="SSF51430">
    <property type="entry name" value="NAD(P)-linked oxidoreductase"/>
    <property type="match status" value="1"/>
</dbReference>
<dbReference type="RefSeq" id="WP_381742182.1">
    <property type="nucleotide sequence ID" value="NZ_JBHSDP010000024.1"/>
</dbReference>
<reference evidence="5" key="1">
    <citation type="journal article" date="2019" name="Int. J. Syst. Evol. Microbiol.">
        <title>The Global Catalogue of Microorganisms (GCM) 10K type strain sequencing project: providing services to taxonomists for standard genome sequencing and annotation.</title>
        <authorList>
            <consortium name="The Broad Institute Genomics Platform"/>
            <consortium name="The Broad Institute Genome Sequencing Center for Infectious Disease"/>
            <person name="Wu L."/>
            <person name="Ma J."/>
        </authorList>
    </citation>
    <scope>NUCLEOTIDE SEQUENCE [LARGE SCALE GENOMIC DNA]</scope>
    <source>
        <strain evidence="5">PCU 347</strain>
    </source>
</reference>
<keyword evidence="5" id="KW-1185">Reference proteome</keyword>